<reference evidence="1" key="1">
    <citation type="submission" date="2013-11" db="EMBL/GenBank/DDBJ databases">
        <title>The Genome Sequence of Phytophthora parasitica CJ02B3.</title>
        <authorList>
            <consortium name="The Broad Institute Genomics Platform"/>
            <person name="Russ C."/>
            <person name="Tyler B."/>
            <person name="Panabieres F."/>
            <person name="Shan W."/>
            <person name="Tripathy S."/>
            <person name="Grunwald N."/>
            <person name="Machado M."/>
            <person name="Johnson C.S."/>
            <person name="Arredondo F."/>
            <person name="Hong C."/>
            <person name="Coffey M."/>
            <person name="Young S.K."/>
            <person name="Zeng Q."/>
            <person name="Gargeya S."/>
            <person name="Fitzgerald M."/>
            <person name="Abouelleil A."/>
            <person name="Alvarado L."/>
            <person name="Chapman S.B."/>
            <person name="Gainer-Dewar J."/>
            <person name="Goldberg J."/>
            <person name="Griggs A."/>
            <person name="Gujja S."/>
            <person name="Hansen M."/>
            <person name="Howarth C."/>
            <person name="Imamovic A."/>
            <person name="Ireland A."/>
            <person name="Larimer J."/>
            <person name="McCowan C."/>
            <person name="Murphy C."/>
            <person name="Pearson M."/>
            <person name="Poon T.W."/>
            <person name="Priest M."/>
            <person name="Roberts A."/>
            <person name="Saif S."/>
            <person name="Shea T."/>
            <person name="Sykes S."/>
            <person name="Wortman J."/>
            <person name="Nusbaum C."/>
            <person name="Birren B."/>
        </authorList>
    </citation>
    <scope>NUCLEOTIDE SEQUENCE [LARGE SCALE GENOMIC DNA]</scope>
    <source>
        <strain evidence="1">CJ02B3</strain>
    </source>
</reference>
<organism evidence="1">
    <name type="scientific">Phytophthora nicotianae</name>
    <name type="common">Potato buckeye rot agent</name>
    <name type="synonym">Phytophthora parasitica</name>
    <dbReference type="NCBI Taxonomy" id="4792"/>
    <lineage>
        <taxon>Eukaryota</taxon>
        <taxon>Sar</taxon>
        <taxon>Stramenopiles</taxon>
        <taxon>Oomycota</taxon>
        <taxon>Peronosporomycetes</taxon>
        <taxon>Peronosporales</taxon>
        <taxon>Peronosporaceae</taxon>
        <taxon>Phytophthora</taxon>
    </lineage>
</organism>
<protein>
    <submittedName>
        <fullName evidence="1">Uncharacterized protein</fullName>
    </submittedName>
</protein>
<dbReference type="EMBL" id="KI684002">
    <property type="protein sequence ID" value="ETK96771.1"/>
    <property type="molecule type" value="Genomic_DNA"/>
</dbReference>
<evidence type="ECO:0000313" key="1">
    <source>
        <dbReference type="EMBL" id="ETK96771.1"/>
    </source>
</evidence>
<accession>W2HQN0</accession>
<proteinExistence type="predicted"/>
<sequence length="55" mass="5956">MVPGEIAATIEVQMLGEDGELVVTDVTFDYLWLCMETGEIVGMCGDSDNDSDALR</sequence>
<name>W2HQN0_PHYNI</name>
<dbReference type="Proteomes" id="UP000053236">
    <property type="component" value="Unassembled WGS sequence"/>
</dbReference>
<gene>
    <name evidence="1" type="ORF">L915_00592</name>
</gene>
<dbReference type="AlphaFoldDB" id="W2HQN0"/>